<evidence type="ECO:0000256" key="5">
    <source>
        <dbReference type="ARBA" id="ARBA00022833"/>
    </source>
</evidence>
<feature type="domain" description="Aspartate carbamoyltransferase regulatory subunit C-terminal" evidence="9">
    <location>
        <begin position="102"/>
        <end position="150"/>
    </location>
</feature>
<comment type="cofactor">
    <cofactor evidence="7">
        <name>Zn(2+)</name>
        <dbReference type="ChEBI" id="CHEBI:29105"/>
    </cofactor>
    <text evidence="7">Binds 1 zinc ion per subunit.</text>
</comment>
<dbReference type="SUPFAM" id="SSF54893">
    <property type="entry name" value="Aspartate carbamoyltransferase, Regulatory-chain, N-terminal domain"/>
    <property type="match status" value="1"/>
</dbReference>
<dbReference type="Proteomes" id="UP000650477">
    <property type="component" value="Unassembled WGS sequence"/>
</dbReference>
<dbReference type="PANTHER" id="PTHR35805">
    <property type="entry name" value="ASPARTATE CARBAMOYLTRANSFERASE REGULATORY CHAIN"/>
    <property type="match status" value="1"/>
</dbReference>
<evidence type="ECO:0000313" key="14">
    <source>
        <dbReference type="Proteomes" id="UP000244682"/>
    </source>
</evidence>
<reference evidence="11" key="4">
    <citation type="submission" date="2024-02" db="EMBL/GenBank/DDBJ databases">
        <authorList>
            <consortium name="Clinical and Environmental Microbiology Branch: Whole genome sequencing antimicrobial resistance pathogens in the healthcare setting"/>
        </authorList>
    </citation>
    <scope>NUCLEOTIDE SEQUENCE</scope>
    <source>
        <strain evidence="11">2023KU-00017</strain>
    </source>
</reference>
<evidence type="ECO:0000313" key="12">
    <source>
        <dbReference type="EMBL" id="MBE8613348.1"/>
    </source>
</evidence>
<dbReference type="GeneID" id="93358989"/>
<feature type="binding site" evidence="7">
    <location>
        <position position="114"/>
    </location>
    <ligand>
        <name>Zn(2+)</name>
        <dbReference type="ChEBI" id="CHEBI:29105"/>
    </ligand>
</feature>
<dbReference type="Pfam" id="PF01948">
    <property type="entry name" value="PyrI"/>
    <property type="match status" value="1"/>
</dbReference>
<accession>A0A0A5UCA4</accession>
<dbReference type="SUPFAM" id="SSF57825">
    <property type="entry name" value="Aspartate carbamoyltransferase, Regulatory-chain, C-terminal domain"/>
    <property type="match status" value="1"/>
</dbReference>
<dbReference type="Pfam" id="PF02748">
    <property type="entry name" value="PyrI_C"/>
    <property type="match status" value="1"/>
</dbReference>
<feature type="binding site" evidence="7">
    <location>
        <position position="138"/>
    </location>
    <ligand>
        <name>Zn(2+)</name>
        <dbReference type="ChEBI" id="CHEBI:29105"/>
    </ligand>
</feature>
<dbReference type="OrthoDB" id="5599321at2"/>
<dbReference type="HAMAP" id="MF_00002">
    <property type="entry name" value="Asp_carb_tr_reg"/>
    <property type="match status" value="1"/>
</dbReference>
<feature type="binding site" evidence="7">
    <location>
        <position position="109"/>
    </location>
    <ligand>
        <name>Zn(2+)</name>
        <dbReference type="ChEBI" id="CHEBI:29105"/>
    </ligand>
</feature>
<dbReference type="EMBL" id="CP028956">
    <property type="protein sequence ID" value="AWC93587.1"/>
    <property type="molecule type" value="Genomic_DNA"/>
</dbReference>
<evidence type="ECO:0000256" key="6">
    <source>
        <dbReference type="ARBA" id="ARBA00022975"/>
    </source>
</evidence>
<dbReference type="InterPro" id="IPR002801">
    <property type="entry name" value="Asp_carbamoylTrfase_reg"/>
</dbReference>
<evidence type="ECO:0000256" key="2">
    <source>
        <dbReference type="ARBA" id="ARBA00010498"/>
    </source>
</evidence>
<keyword evidence="6 7" id="KW-0665">Pyrimidine biosynthesis</keyword>
<gene>
    <name evidence="7 13" type="primary">pyrI</name>
    <name evidence="10" type="ORF">AM380_08075</name>
    <name evidence="12" type="ORF">CYG68_13180</name>
    <name evidence="13" type="ORF">OSC06_04125</name>
    <name evidence="11" type="ORF">PN925_001044</name>
</gene>
<evidence type="ECO:0000313" key="13">
    <source>
        <dbReference type="EMBL" id="MDS0897149.1"/>
    </source>
</evidence>
<comment type="function">
    <text evidence="1 7">Involved in allosteric regulation of aspartate carbamoyltransferase.</text>
</comment>
<dbReference type="GO" id="GO:0016740">
    <property type="term" value="F:transferase activity"/>
    <property type="evidence" value="ECO:0007669"/>
    <property type="project" value="UniProtKB-KW"/>
</dbReference>
<dbReference type="InterPro" id="IPR020542">
    <property type="entry name" value="Asp_carbamoyltrfase_reg_C"/>
</dbReference>
<evidence type="ECO:0000313" key="10">
    <source>
        <dbReference type="EMBL" id="AWC93587.1"/>
    </source>
</evidence>
<keyword evidence="12" id="KW-0808">Transferase</keyword>
<dbReference type="Proteomes" id="UP000244682">
    <property type="component" value="Chromosome"/>
</dbReference>
<protein>
    <recommendedName>
        <fullName evidence="3 7">Aspartate carbamoyltransferase regulatory chain</fullName>
    </recommendedName>
</protein>
<keyword evidence="5 7" id="KW-0862">Zinc</keyword>
<dbReference type="InterPro" id="IPR036793">
    <property type="entry name" value="Asp_carbatrfase_reg_N_sf"/>
</dbReference>
<dbReference type="EMBL" id="PKLF01000011">
    <property type="protein sequence ID" value="MBE8613348.1"/>
    <property type="molecule type" value="Genomic_DNA"/>
</dbReference>
<dbReference type="Gene3D" id="3.30.70.140">
    <property type="entry name" value="Aspartate carbamoyltransferase regulatory subunit, N-terminal domain"/>
    <property type="match status" value="1"/>
</dbReference>
<feature type="binding site" evidence="7">
    <location>
        <position position="141"/>
    </location>
    <ligand>
        <name>Zn(2+)</name>
        <dbReference type="ChEBI" id="CHEBI:29105"/>
    </ligand>
</feature>
<evidence type="ECO:0000259" key="8">
    <source>
        <dbReference type="Pfam" id="PF01948"/>
    </source>
</evidence>
<dbReference type="GO" id="GO:0046872">
    <property type="term" value="F:metal ion binding"/>
    <property type="evidence" value="ECO:0007669"/>
    <property type="project" value="UniProtKB-KW"/>
</dbReference>
<dbReference type="InterPro" id="IPR020545">
    <property type="entry name" value="Asp_carbamoyltransf_reg_N"/>
</dbReference>
<evidence type="ECO:0000313" key="11">
    <source>
        <dbReference type="EMBL" id="EMO9455703.1"/>
    </source>
</evidence>
<dbReference type="InterPro" id="IPR036792">
    <property type="entry name" value="Asp_carbatrfase_reg_C_sf"/>
</dbReference>
<evidence type="ECO:0000256" key="7">
    <source>
        <dbReference type="HAMAP-Rule" id="MF_00002"/>
    </source>
</evidence>
<proteinExistence type="inferred from homology"/>
<evidence type="ECO:0000313" key="15">
    <source>
        <dbReference type="Proteomes" id="UP000650477"/>
    </source>
</evidence>
<reference evidence="13" key="3">
    <citation type="submission" date="2023-02" db="EMBL/GenBank/DDBJ databases">
        <title>Detection, antimicrobial susceptibility and genomic characterization of NDM-producing species of Morganellaceae, Yersiniaceae, and Enterobacteriaceae other than Klebsiella.</title>
        <authorList>
            <person name="Camargo C.H."/>
            <person name="Sacchi C.T."/>
            <person name="Campos K.R."/>
        </authorList>
    </citation>
    <scope>NUCLEOTIDE SEQUENCE</scope>
    <source>
        <strain evidence="13">1189_21</strain>
    </source>
</reference>
<dbReference type="NCBIfam" id="TIGR00240">
    <property type="entry name" value="ATCase_reg"/>
    <property type="match status" value="1"/>
</dbReference>
<comment type="similarity">
    <text evidence="2 7">Belongs to the PyrI family.</text>
</comment>
<evidence type="ECO:0000256" key="3">
    <source>
        <dbReference type="ARBA" id="ARBA00021764"/>
    </source>
</evidence>
<dbReference type="Gene3D" id="2.30.30.20">
    <property type="entry name" value="Aspartate carbamoyltransferase regulatory subunit, C-terminal domain"/>
    <property type="match status" value="1"/>
</dbReference>
<dbReference type="EMBL" id="ABKJEP030000007">
    <property type="protein sequence ID" value="EMO9455703.1"/>
    <property type="molecule type" value="Genomic_DNA"/>
</dbReference>
<name>A0A0A5UCA4_MORMO</name>
<evidence type="ECO:0000256" key="1">
    <source>
        <dbReference type="ARBA" id="ARBA00002565"/>
    </source>
</evidence>
<dbReference type="STRING" id="582.AL531_13960"/>
<reference evidence="10 14" key="2">
    <citation type="submission" date="2018-04" db="EMBL/GenBank/DDBJ databases">
        <title>Whole genome sequencing of Morganella morganii AR_0133.</title>
        <authorList>
            <person name="Conlan S."/>
            <person name="Thomas P.J."/>
            <person name="Mullikin J."/>
            <person name="Frank K.M."/>
            <person name="Segre J.A."/>
        </authorList>
    </citation>
    <scope>NUCLEOTIDE SEQUENCE [LARGE SCALE GENOMIC DNA]</scope>
    <source>
        <strain evidence="10 14">AR_0133</strain>
    </source>
</reference>
<dbReference type="Proteomes" id="UP001182247">
    <property type="component" value="Unassembled WGS sequence"/>
</dbReference>
<organism evidence="12 15">
    <name type="scientific">Morganella morganii</name>
    <name type="common">Proteus morganii</name>
    <dbReference type="NCBI Taxonomy" id="582"/>
    <lineage>
        <taxon>Bacteria</taxon>
        <taxon>Pseudomonadati</taxon>
        <taxon>Pseudomonadota</taxon>
        <taxon>Gammaproteobacteria</taxon>
        <taxon>Enterobacterales</taxon>
        <taxon>Morganellaceae</taxon>
        <taxon>Morganella</taxon>
    </lineage>
</organism>
<comment type="subunit">
    <text evidence="7">Contains catalytic and regulatory chains.</text>
</comment>
<sequence>MTQDHKLLVEAIKCGTVIDHIPANVGFKLLSFFRLTETDSRITIGLNLPSNNMGRKDLIKLEDTFLTPEQANQLGFYAPKATINIIEDYQVVKKLPINLPERIEGVIVCPNGNCISHNEPVESSFTVKSIAQEIVLICKYCEKEFDHHAIINNQ</sequence>
<evidence type="ECO:0000259" key="9">
    <source>
        <dbReference type="Pfam" id="PF02748"/>
    </source>
</evidence>
<reference evidence="12" key="1">
    <citation type="submission" date="2017-12" db="EMBL/GenBank/DDBJ databases">
        <title>Genome sequencing and analysis.</title>
        <authorList>
            <person name="Huang Y.-T."/>
        </authorList>
    </citation>
    <scope>NUCLEOTIDE SEQUENCE</scope>
    <source>
        <strain evidence="12">VGH116</strain>
    </source>
</reference>
<keyword evidence="4 7" id="KW-0479">Metal-binding</keyword>
<dbReference type="GO" id="GO:0006221">
    <property type="term" value="P:pyrimidine nucleotide biosynthetic process"/>
    <property type="evidence" value="ECO:0007669"/>
    <property type="project" value="UniProtKB-UniRule"/>
</dbReference>
<dbReference type="RefSeq" id="WP_004234606.1">
    <property type="nucleotide sequence ID" value="NZ_ABGYJJ040000001.1"/>
</dbReference>
<dbReference type="EMBL" id="JAPKIY010000007">
    <property type="protein sequence ID" value="MDS0897149.1"/>
    <property type="molecule type" value="Genomic_DNA"/>
</dbReference>
<evidence type="ECO:0000256" key="4">
    <source>
        <dbReference type="ARBA" id="ARBA00022723"/>
    </source>
</evidence>
<dbReference type="GO" id="GO:0009347">
    <property type="term" value="C:aspartate carbamoyltransferase complex"/>
    <property type="evidence" value="ECO:0007669"/>
    <property type="project" value="InterPro"/>
</dbReference>
<dbReference type="GO" id="GO:0006207">
    <property type="term" value="P:'de novo' pyrimidine nucleobase biosynthetic process"/>
    <property type="evidence" value="ECO:0007669"/>
    <property type="project" value="InterPro"/>
</dbReference>
<feature type="domain" description="Aspartate carbamoyltransferase regulatory subunit N-terminal" evidence="8">
    <location>
        <begin position="8"/>
        <end position="96"/>
    </location>
</feature>
<dbReference type="PANTHER" id="PTHR35805:SF1">
    <property type="entry name" value="ASPARTATE CARBAMOYLTRANSFERASE REGULATORY CHAIN"/>
    <property type="match status" value="1"/>
</dbReference>
<dbReference type="AlphaFoldDB" id="A0A0A5UCA4"/>